<feature type="transmembrane region" description="Helical" evidence="1">
    <location>
        <begin position="127"/>
        <end position="153"/>
    </location>
</feature>
<feature type="transmembrane region" description="Helical" evidence="1">
    <location>
        <begin position="219"/>
        <end position="239"/>
    </location>
</feature>
<gene>
    <name evidence="2" type="ORF">PHLGIDRAFT_126216</name>
</gene>
<feature type="transmembrane region" description="Helical" evidence="1">
    <location>
        <begin position="92"/>
        <end position="115"/>
    </location>
</feature>
<dbReference type="Proteomes" id="UP000053257">
    <property type="component" value="Unassembled WGS sequence"/>
</dbReference>
<feature type="transmembrane region" description="Helical" evidence="1">
    <location>
        <begin position="16"/>
        <end position="39"/>
    </location>
</feature>
<name>A0A0C3NW60_PHLG1</name>
<evidence type="ECO:0000256" key="1">
    <source>
        <dbReference type="SAM" id="Phobius"/>
    </source>
</evidence>
<evidence type="ECO:0000313" key="2">
    <source>
        <dbReference type="EMBL" id="KIP09634.1"/>
    </source>
</evidence>
<dbReference type="EMBL" id="KN840464">
    <property type="protein sequence ID" value="KIP09634.1"/>
    <property type="molecule type" value="Genomic_DNA"/>
</dbReference>
<dbReference type="HOGENOM" id="CLU_069665_0_0_1"/>
<proteinExistence type="predicted"/>
<evidence type="ECO:0000313" key="3">
    <source>
        <dbReference type="Proteomes" id="UP000053257"/>
    </source>
</evidence>
<keyword evidence="1" id="KW-0812">Transmembrane</keyword>
<accession>A0A0C3NW60</accession>
<feature type="transmembrane region" description="Helical" evidence="1">
    <location>
        <begin position="251"/>
        <end position="276"/>
    </location>
</feature>
<protein>
    <submittedName>
        <fullName evidence="2">Uncharacterized protein</fullName>
    </submittedName>
</protein>
<dbReference type="OrthoDB" id="3240386at2759"/>
<reference evidence="2 3" key="1">
    <citation type="journal article" date="2014" name="PLoS Genet.">
        <title>Analysis of the Phlebiopsis gigantea genome, transcriptome and secretome provides insight into its pioneer colonization strategies of wood.</title>
        <authorList>
            <person name="Hori C."/>
            <person name="Ishida T."/>
            <person name="Igarashi K."/>
            <person name="Samejima M."/>
            <person name="Suzuki H."/>
            <person name="Master E."/>
            <person name="Ferreira P."/>
            <person name="Ruiz-Duenas F.J."/>
            <person name="Held B."/>
            <person name="Canessa P."/>
            <person name="Larrondo L.F."/>
            <person name="Schmoll M."/>
            <person name="Druzhinina I.S."/>
            <person name="Kubicek C.P."/>
            <person name="Gaskell J.A."/>
            <person name="Kersten P."/>
            <person name="St John F."/>
            <person name="Glasner J."/>
            <person name="Sabat G."/>
            <person name="Splinter BonDurant S."/>
            <person name="Syed K."/>
            <person name="Yadav J."/>
            <person name="Mgbeahuruike A.C."/>
            <person name="Kovalchuk A."/>
            <person name="Asiegbu F.O."/>
            <person name="Lackner G."/>
            <person name="Hoffmeister D."/>
            <person name="Rencoret J."/>
            <person name="Gutierrez A."/>
            <person name="Sun H."/>
            <person name="Lindquist E."/>
            <person name="Barry K."/>
            <person name="Riley R."/>
            <person name="Grigoriev I.V."/>
            <person name="Henrissat B."/>
            <person name="Kues U."/>
            <person name="Berka R.M."/>
            <person name="Martinez A.T."/>
            <person name="Covert S.F."/>
            <person name="Blanchette R.A."/>
            <person name="Cullen D."/>
        </authorList>
    </citation>
    <scope>NUCLEOTIDE SEQUENCE [LARGE SCALE GENOMIC DNA]</scope>
    <source>
        <strain evidence="2 3">11061_1 CR5-6</strain>
    </source>
</reference>
<organism evidence="2 3">
    <name type="scientific">Phlebiopsis gigantea (strain 11061_1 CR5-6)</name>
    <name type="common">White-rot fungus</name>
    <name type="synonym">Peniophora gigantea</name>
    <dbReference type="NCBI Taxonomy" id="745531"/>
    <lineage>
        <taxon>Eukaryota</taxon>
        <taxon>Fungi</taxon>
        <taxon>Dikarya</taxon>
        <taxon>Basidiomycota</taxon>
        <taxon>Agaricomycotina</taxon>
        <taxon>Agaricomycetes</taxon>
        <taxon>Polyporales</taxon>
        <taxon>Phanerochaetaceae</taxon>
        <taxon>Phlebiopsis</taxon>
    </lineage>
</organism>
<keyword evidence="1" id="KW-1133">Transmembrane helix</keyword>
<dbReference type="AlphaFoldDB" id="A0A0C3NW60"/>
<feature type="transmembrane region" description="Helical" evidence="1">
    <location>
        <begin position="173"/>
        <end position="198"/>
    </location>
</feature>
<keyword evidence="3" id="KW-1185">Reference proteome</keyword>
<feature type="transmembrane region" description="Helical" evidence="1">
    <location>
        <begin position="51"/>
        <end position="72"/>
    </location>
</feature>
<sequence length="343" mass="37644">MGGVLIQTSFQNLSTMAVVFCTLSSLFGVYVVLFAIAVWSTYRHNTKVYRGLRLVTVVLFLVLCAHYVARAFSFGRARIETSGRDEESKWTVPLVFVGALTSTVSCLISDGLLAWRFYVIYGRTRLALYLPVTAVTITALLGFSGDFQQLAIFRSVDLYNNHIVIIALDVNAAWGWCTFAVNTILTGSIIGKIISVAYEVHPHRMDGIGYRRYSTALEAIVESALVTWVGLLLYEIATFAPTSGVTANFNIGYIMVCITPIFFGISQCLITARLALNSSETYSTRHTSGDVTSGSNYPSARLAGRVTGMTFKVPTTVEAESPWETSVDGRHVEEKGIQSDIMV</sequence>
<keyword evidence="1" id="KW-0472">Membrane</keyword>